<dbReference type="EMBL" id="JNVN01004592">
    <property type="protein sequence ID" value="KHJ30276.1"/>
    <property type="molecule type" value="Genomic_DNA"/>
</dbReference>
<name>A0A0B1P072_UNCNE</name>
<dbReference type="Proteomes" id="UP000030854">
    <property type="component" value="Unassembled WGS sequence"/>
</dbReference>
<protein>
    <submittedName>
        <fullName evidence="1">Putative eka-like protein</fullName>
    </submittedName>
</protein>
<dbReference type="HOGENOM" id="CLU_018153_3_0_1"/>
<comment type="caution">
    <text evidence="1">The sequence shown here is derived from an EMBL/GenBank/DDBJ whole genome shotgun (WGS) entry which is preliminary data.</text>
</comment>
<proteinExistence type="predicted"/>
<accession>A0A0B1P072</accession>
<evidence type="ECO:0000313" key="1">
    <source>
        <dbReference type="EMBL" id="KHJ30276.1"/>
    </source>
</evidence>
<dbReference type="AlphaFoldDB" id="A0A0B1P072"/>
<reference evidence="1 2" key="1">
    <citation type="journal article" date="2014" name="BMC Genomics">
        <title>Adaptive genomic structural variation in the grape powdery mildew pathogen, Erysiphe necator.</title>
        <authorList>
            <person name="Jones L."/>
            <person name="Riaz S."/>
            <person name="Morales-Cruz A."/>
            <person name="Amrine K.C."/>
            <person name="McGuire B."/>
            <person name="Gubler W.D."/>
            <person name="Walker M.A."/>
            <person name="Cantu D."/>
        </authorList>
    </citation>
    <scope>NUCLEOTIDE SEQUENCE [LARGE SCALE GENOMIC DNA]</scope>
    <source>
        <strain evidence="2">c</strain>
    </source>
</reference>
<evidence type="ECO:0000313" key="2">
    <source>
        <dbReference type="Proteomes" id="UP000030854"/>
    </source>
</evidence>
<organism evidence="1 2">
    <name type="scientific">Uncinula necator</name>
    <name type="common">Grape powdery mildew</name>
    <dbReference type="NCBI Taxonomy" id="52586"/>
    <lineage>
        <taxon>Eukaryota</taxon>
        <taxon>Fungi</taxon>
        <taxon>Dikarya</taxon>
        <taxon>Ascomycota</taxon>
        <taxon>Pezizomycotina</taxon>
        <taxon>Leotiomycetes</taxon>
        <taxon>Erysiphales</taxon>
        <taxon>Erysiphaceae</taxon>
        <taxon>Erysiphe</taxon>
    </lineage>
</organism>
<gene>
    <name evidence="1" type="ORF">EV44_g4276</name>
</gene>
<keyword evidence="2" id="KW-1185">Reference proteome</keyword>
<sequence length="260" mass="29303">MCIGVIYNIESTPLVYKNDIEKEEAYLVRNYLQQAIALLAASDNAPKSPPIPHQTKPLKKKVFTQGKDITKNKALNISLITLKSQKEFQPRKSIIENHYDVNKIQQNSWVTVTRNGHKKSRAQQSVLNPTNNTKPLQHHLIVRPPTIMRNAKNAKKSNSEKSDSRLFVRLLLEHKWRKLSPAGIREMIIKRFSISPAFIGLIKPVRIGFALSPCSIEVRKNVLEASGGLSLSGAKLEPAIQYIPLLILTVLKINTLQGHK</sequence>